<dbReference type="SUPFAM" id="SSF116768">
    <property type="entry name" value="DNA-binding domain of EIN3-like"/>
    <property type="match status" value="1"/>
</dbReference>
<dbReference type="RefSeq" id="XP_040683245.1">
    <property type="nucleotide sequence ID" value="XM_040832233.1"/>
</dbReference>
<dbReference type="STRING" id="1073089.A0A1L9R3S3"/>
<name>A0A1L9R3S3_ASPWE</name>
<dbReference type="OrthoDB" id="5338458at2759"/>
<protein>
    <recommendedName>
        <fullName evidence="1">Subtelomeric hrmA-associated cluster protein AFUB-079030/YDR124W-like helical bundle domain-containing protein</fullName>
    </recommendedName>
</protein>
<sequence>MSQHYNFHDVQLNTNSASNITTLAEIRHIQPPVGGASVTSFRDPANDSHSPAMKSQISTNGRARTLDKESFYTPIAAHLQSYYARRFQELQPKTVLHILVSWLRLLKPSGAADKKSIIWGRGAGFTLRSFEKMGKEAQINFLSSILHAARDKDSSARTLMKLTQRIPSIRDSETNQKIIQDIFGAREEGWLDHIRQQSRTSLGGIPTTNVEAASIPPFKKDHSIGDLVGETHEVSCSSENTSLTVSSRAQKTYAKGWTKRNSTSNHDIESAQQYTNAFRQIDAESSKSILRALIKYIEPRKSYYFPYNGANPESTKPPWWPDGVVHRKPSDLRKKQVVMMLVNFACHLDPRLTVDQFNIVLSPVRSQIRDKHLGVVDKILQLRKEEERALSKITGVVAQLSFTNRPLNPYNAVERDVPRDYCNIGPRNLPPSVINQDISFPSEAVKATPAACNDNDGLPTHKAPQATQLVACIIMNSHLPTSQANLKYRFQIQWQEFEPNGQP</sequence>
<dbReference type="InterPro" id="IPR021264">
    <property type="entry name" value="AFUB_079030/YDR124W-like"/>
</dbReference>
<feature type="domain" description="Subtelomeric hrmA-associated cluster protein AFUB-079030/YDR124W-like helical bundle" evidence="1">
    <location>
        <begin position="270"/>
        <end position="384"/>
    </location>
</feature>
<dbReference type="GO" id="GO:0003700">
    <property type="term" value="F:DNA-binding transcription factor activity"/>
    <property type="evidence" value="ECO:0007669"/>
    <property type="project" value="InterPro"/>
</dbReference>
<dbReference type="PANTHER" id="PTHR36102:SF1">
    <property type="entry name" value="YDR124W-LIKE HELICAL BUNDLE DOMAIN-CONTAINING PROTEIN"/>
    <property type="match status" value="1"/>
</dbReference>
<dbReference type="PANTHER" id="PTHR36102">
    <property type="entry name" value="CHROMOSOME 10, WHOLE GENOME SHOTGUN SEQUENCE"/>
    <property type="match status" value="1"/>
</dbReference>
<accession>A0A1L9R3S3</accession>
<dbReference type="InterPro" id="IPR023278">
    <property type="entry name" value="Ethylene_insens-like_DNA-bd"/>
</dbReference>
<dbReference type="EMBL" id="KV878221">
    <property type="protein sequence ID" value="OJJ29568.1"/>
    <property type="molecule type" value="Genomic_DNA"/>
</dbReference>
<keyword evidence="3" id="KW-1185">Reference proteome</keyword>
<feature type="non-terminal residue" evidence="2">
    <location>
        <position position="503"/>
    </location>
</feature>
<dbReference type="GO" id="GO:0005634">
    <property type="term" value="C:nucleus"/>
    <property type="evidence" value="ECO:0007669"/>
    <property type="project" value="InterPro"/>
</dbReference>
<gene>
    <name evidence="2" type="ORF">ASPWEDRAFT_188506</name>
</gene>
<dbReference type="VEuPathDB" id="FungiDB:ASPWEDRAFT_188506"/>
<evidence type="ECO:0000313" key="2">
    <source>
        <dbReference type="EMBL" id="OJJ29568.1"/>
    </source>
</evidence>
<dbReference type="InterPro" id="IPR047092">
    <property type="entry name" value="AFUB_07903/YDR124W-like_hel"/>
</dbReference>
<reference evidence="3" key="1">
    <citation type="journal article" date="2017" name="Genome Biol.">
        <title>Comparative genomics reveals high biological diversity and specific adaptations in the industrially and medically important fungal genus Aspergillus.</title>
        <authorList>
            <person name="de Vries R.P."/>
            <person name="Riley R."/>
            <person name="Wiebenga A."/>
            <person name="Aguilar-Osorio G."/>
            <person name="Amillis S."/>
            <person name="Uchima C.A."/>
            <person name="Anderluh G."/>
            <person name="Asadollahi M."/>
            <person name="Askin M."/>
            <person name="Barry K."/>
            <person name="Battaglia E."/>
            <person name="Bayram O."/>
            <person name="Benocci T."/>
            <person name="Braus-Stromeyer S.A."/>
            <person name="Caldana C."/>
            <person name="Canovas D."/>
            <person name="Cerqueira G.C."/>
            <person name="Chen F."/>
            <person name="Chen W."/>
            <person name="Choi C."/>
            <person name="Clum A."/>
            <person name="Dos Santos R.A."/>
            <person name="Damasio A.R."/>
            <person name="Diallinas G."/>
            <person name="Emri T."/>
            <person name="Fekete E."/>
            <person name="Flipphi M."/>
            <person name="Freyberg S."/>
            <person name="Gallo A."/>
            <person name="Gournas C."/>
            <person name="Habgood R."/>
            <person name="Hainaut M."/>
            <person name="Harispe M.L."/>
            <person name="Henrissat B."/>
            <person name="Hilden K.S."/>
            <person name="Hope R."/>
            <person name="Hossain A."/>
            <person name="Karabika E."/>
            <person name="Karaffa L."/>
            <person name="Karanyi Z."/>
            <person name="Krasevec N."/>
            <person name="Kuo A."/>
            <person name="Kusch H."/>
            <person name="LaButti K."/>
            <person name="Lagendijk E.L."/>
            <person name="Lapidus A."/>
            <person name="Levasseur A."/>
            <person name="Lindquist E."/>
            <person name="Lipzen A."/>
            <person name="Logrieco A.F."/>
            <person name="MacCabe A."/>
            <person name="Maekelae M.R."/>
            <person name="Malavazi I."/>
            <person name="Melin P."/>
            <person name="Meyer V."/>
            <person name="Mielnichuk N."/>
            <person name="Miskei M."/>
            <person name="Molnar A.P."/>
            <person name="Mule G."/>
            <person name="Ngan C.Y."/>
            <person name="Orejas M."/>
            <person name="Orosz E."/>
            <person name="Ouedraogo J.P."/>
            <person name="Overkamp K.M."/>
            <person name="Park H.-S."/>
            <person name="Perrone G."/>
            <person name="Piumi F."/>
            <person name="Punt P.J."/>
            <person name="Ram A.F."/>
            <person name="Ramon A."/>
            <person name="Rauscher S."/>
            <person name="Record E."/>
            <person name="Riano-Pachon D.M."/>
            <person name="Robert V."/>
            <person name="Roehrig J."/>
            <person name="Ruller R."/>
            <person name="Salamov A."/>
            <person name="Salih N.S."/>
            <person name="Samson R.A."/>
            <person name="Sandor E."/>
            <person name="Sanguinetti M."/>
            <person name="Schuetze T."/>
            <person name="Sepcic K."/>
            <person name="Shelest E."/>
            <person name="Sherlock G."/>
            <person name="Sophianopoulou V."/>
            <person name="Squina F.M."/>
            <person name="Sun H."/>
            <person name="Susca A."/>
            <person name="Todd R.B."/>
            <person name="Tsang A."/>
            <person name="Unkles S.E."/>
            <person name="van de Wiele N."/>
            <person name="van Rossen-Uffink D."/>
            <person name="Oliveira J.V."/>
            <person name="Vesth T.C."/>
            <person name="Visser J."/>
            <person name="Yu J.-H."/>
            <person name="Zhou M."/>
            <person name="Andersen M.R."/>
            <person name="Archer D.B."/>
            <person name="Baker S.E."/>
            <person name="Benoit I."/>
            <person name="Brakhage A.A."/>
            <person name="Braus G.H."/>
            <person name="Fischer R."/>
            <person name="Frisvad J.C."/>
            <person name="Goldman G.H."/>
            <person name="Houbraken J."/>
            <person name="Oakley B."/>
            <person name="Pocsi I."/>
            <person name="Scazzocchio C."/>
            <person name="Seiboth B."/>
            <person name="vanKuyk P.A."/>
            <person name="Wortman J."/>
            <person name="Dyer P.S."/>
            <person name="Grigoriev I.V."/>
        </authorList>
    </citation>
    <scope>NUCLEOTIDE SEQUENCE [LARGE SCALE GENOMIC DNA]</scope>
    <source>
        <strain evidence="3">DTO 134E9</strain>
    </source>
</reference>
<evidence type="ECO:0000259" key="1">
    <source>
        <dbReference type="Pfam" id="PF11001"/>
    </source>
</evidence>
<organism evidence="2 3">
    <name type="scientific">Aspergillus wentii DTO 134E9</name>
    <dbReference type="NCBI Taxonomy" id="1073089"/>
    <lineage>
        <taxon>Eukaryota</taxon>
        <taxon>Fungi</taxon>
        <taxon>Dikarya</taxon>
        <taxon>Ascomycota</taxon>
        <taxon>Pezizomycotina</taxon>
        <taxon>Eurotiomycetes</taxon>
        <taxon>Eurotiomycetidae</taxon>
        <taxon>Eurotiales</taxon>
        <taxon>Aspergillaceae</taxon>
        <taxon>Aspergillus</taxon>
        <taxon>Aspergillus subgen. Cremei</taxon>
    </lineage>
</organism>
<dbReference type="Pfam" id="PF11001">
    <property type="entry name" value="AFUB_07903_YDR124W_hel"/>
    <property type="match status" value="1"/>
</dbReference>
<evidence type="ECO:0000313" key="3">
    <source>
        <dbReference type="Proteomes" id="UP000184383"/>
    </source>
</evidence>
<proteinExistence type="predicted"/>
<dbReference type="AlphaFoldDB" id="A0A1L9R3S3"/>
<dbReference type="Proteomes" id="UP000184383">
    <property type="component" value="Unassembled WGS sequence"/>
</dbReference>
<dbReference type="GeneID" id="63748081"/>